<dbReference type="InterPro" id="IPR054576">
    <property type="entry name" value="At5g48480-like_N"/>
</dbReference>
<dbReference type="Proteomes" id="UP000288805">
    <property type="component" value="Unassembled WGS sequence"/>
</dbReference>
<dbReference type="Pfam" id="PF22650">
    <property type="entry name" value="At5g48480-like_C"/>
    <property type="match status" value="1"/>
</dbReference>
<feature type="domain" description="Glyoxalase At5g48480-like C-terminal" evidence="1">
    <location>
        <begin position="121"/>
        <end position="170"/>
    </location>
</feature>
<reference evidence="3 4" key="1">
    <citation type="journal article" date="2018" name="PLoS Genet.">
        <title>Population sequencing reveals clonal diversity and ancestral inbreeding in the grapevine cultivar Chardonnay.</title>
        <authorList>
            <person name="Roach M.J."/>
            <person name="Johnson D.L."/>
            <person name="Bohlmann J."/>
            <person name="van Vuuren H.J."/>
            <person name="Jones S.J."/>
            <person name="Pretorius I.S."/>
            <person name="Schmidt S.A."/>
            <person name="Borneman A.R."/>
        </authorList>
    </citation>
    <scope>NUCLEOTIDE SEQUENCE [LARGE SCALE GENOMIC DNA]</scope>
    <source>
        <strain evidence="4">cv. Chardonnay</strain>
        <tissue evidence="3">Leaf</tissue>
    </source>
</reference>
<evidence type="ECO:0000313" key="4">
    <source>
        <dbReference type="Proteomes" id="UP000288805"/>
    </source>
</evidence>
<evidence type="ECO:0000259" key="2">
    <source>
        <dbReference type="Pfam" id="PF22656"/>
    </source>
</evidence>
<evidence type="ECO:0008006" key="5">
    <source>
        <dbReference type="Google" id="ProtNLM"/>
    </source>
</evidence>
<dbReference type="PANTHER" id="PTHR34109">
    <property type="entry name" value="BNAUNNG04460D PROTEIN-RELATED"/>
    <property type="match status" value="1"/>
</dbReference>
<dbReference type="Gene3D" id="3.10.180.10">
    <property type="entry name" value="2,3-Dihydroxybiphenyl 1,2-Dioxygenase, domain 1"/>
    <property type="match status" value="1"/>
</dbReference>
<dbReference type="InterPro" id="IPR054575">
    <property type="entry name" value="At5g48480-like_C"/>
</dbReference>
<dbReference type="Pfam" id="PF22656">
    <property type="entry name" value="At5g48480-like_N"/>
    <property type="match status" value="1"/>
</dbReference>
<feature type="domain" description="Glyoxalase At5g48480-like N-terminal" evidence="2">
    <location>
        <begin position="24"/>
        <end position="82"/>
    </location>
</feature>
<name>A0A438DFV3_VITVI</name>
<proteinExistence type="predicted"/>
<sequence>MAQENQNGASKAAAAVTFTAVKPQLFVEAPKATDAVQFYKAAFGAEEVNRTMHPKRKADQELPLILSAEVKIGSYSLLVSDLADDSDALPIFHILSLGLAKPFGAYSANTRAKTVGTGCTICLETDEVEAAVVKAVAAGATNECATADGESACCGGRVAKLKDPYGFVWLICSPAKKPVDVVA</sequence>
<dbReference type="PANTHER" id="PTHR34109:SF1">
    <property type="entry name" value="VOC DOMAIN-CONTAINING PROTEIN"/>
    <property type="match status" value="1"/>
</dbReference>
<evidence type="ECO:0000313" key="3">
    <source>
        <dbReference type="EMBL" id="RVW34354.1"/>
    </source>
</evidence>
<organism evidence="3 4">
    <name type="scientific">Vitis vinifera</name>
    <name type="common">Grape</name>
    <dbReference type="NCBI Taxonomy" id="29760"/>
    <lineage>
        <taxon>Eukaryota</taxon>
        <taxon>Viridiplantae</taxon>
        <taxon>Streptophyta</taxon>
        <taxon>Embryophyta</taxon>
        <taxon>Tracheophyta</taxon>
        <taxon>Spermatophyta</taxon>
        <taxon>Magnoliopsida</taxon>
        <taxon>eudicotyledons</taxon>
        <taxon>Gunneridae</taxon>
        <taxon>Pentapetalae</taxon>
        <taxon>rosids</taxon>
        <taxon>Vitales</taxon>
        <taxon>Vitaceae</taxon>
        <taxon>Viteae</taxon>
        <taxon>Vitis</taxon>
    </lineage>
</organism>
<evidence type="ECO:0000259" key="1">
    <source>
        <dbReference type="Pfam" id="PF22650"/>
    </source>
</evidence>
<dbReference type="SUPFAM" id="SSF54593">
    <property type="entry name" value="Glyoxalase/Bleomycin resistance protein/Dihydroxybiphenyl dioxygenase"/>
    <property type="match status" value="1"/>
</dbReference>
<gene>
    <name evidence="3" type="primary">VvCHDh000850_0</name>
    <name evidence="3" type="ORF">CK203_101002</name>
</gene>
<dbReference type="InterPro" id="IPR029068">
    <property type="entry name" value="Glyas_Bleomycin-R_OHBP_Dase"/>
</dbReference>
<protein>
    <recommendedName>
        <fullName evidence="5">VOC domain-containing protein</fullName>
    </recommendedName>
</protein>
<dbReference type="EMBL" id="QGNW01001643">
    <property type="protein sequence ID" value="RVW34354.1"/>
    <property type="molecule type" value="Genomic_DNA"/>
</dbReference>
<comment type="caution">
    <text evidence="3">The sequence shown here is derived from an EMBL/GenBank/DDBJ whole genome shotgun (WGS) entry which is preliminary data.</text>
</comment>
<dbReference type="AlphaFoldDB" id="A0A438DFV3"/>
<accession>A0A438DFV3</accession>